<protein>
    <submittedName>
        <fullName evidence="2">Serine hydroxymethyltransferase</fullName>
    </submittedName>
</protein>
<name>A0A838XJB5_9HYPH</name>
<comment type="caution">
    <text evidence="2">The sequence shown here is derived from an EMBL/GenBank/DDBJ whole genome shotgun (WGS) entry which is preliminary data.</text>
</comment>
<keyword evidence="3" id="KW-1185">Reference proteome</keyword>
<reference evidence="2 3" key="1">
    <citation type="submission" date="2020-07" db="EMBL/GenBank/DDBJ databases">
        <authorList>
            <person name="Li M."/>
        </authorList>
    </citation>
    <scope>NUCLEOTIDE SEQUENCE [LARGE SCALE GENOMIC DNA]</scope>
    <source>
        <strain evidence="2 3">DSM 23284</strain>
    </source>
</reference>
<organism evidence="2 3">
    <name type="scientific">Stappia taiwanensis</name>
    <dbReference type="NCBI Taxonomy" id="992267"/>
    <lineage>
        <taxon>Bacteria</taxon>
        <taxon>Pseudomonadati</taxon>
        <taxon>Pseudomonadota</taxon>
        <taxon>Alphaproteobacteria</taxon>
        <taxon>Hyphomicrobiales</taxon>
        <taxon>Stappiaceae</taxon>
        <taxon>Stappia</taxon>
    </lineage>
</organism>
<sequence length="67" mass="7427">MSKTTPVPGEVYFEFVPLGRQVKVTAIDAASGLEVVVMGPVQAAQADLQQLALRKLMRQLEERTTRR</sequence>
<proteinExistence type="predicted"/>
<keyword evidence="2" id="KW-0489">Methyltransferase</keyword>
<dbReference type="InterPro" id="IPR054193">
    <property type="entry name" value="DUF6898"/>
</dbReference>
<evidence type="ECO:0000313" key="3">
    <source>
        <dbReference type="Proteomes" id="UP000559404"/>
    </source>
</evidence>
<dbReference type="GO" id="GO:0008168">
    <property type="term" value="F:methyltransferase activity"/>
    <property type="evidence" value="ECO:0007669"/>
    <property type="project" value="UniProtKB-KW"/>
</dbReference>
<gene>
    <name evidence="2" type="ORF">H1W37_01000</name>
</gene>
<evidence type="ECO:0000313" key="2">
    <source>
        <dbReference type="EMBL" id="MBA4610212.1"/>
    </source>
</evidence>
<keyword evidence="2" id="KW-0808">Transferase</keyword>
<dbReference type="Proteomes" id="UP000559404">
    <property type="component" value="Unassembled WGS sequence"/>
</dbReference>
<evidence type="ECO:0000259" key="1">
    <source>
        <dbReference type="Pfam" id="PF21839"/>
    </source>
</evidence>
<reference evidence="2 3" key="2">
    <citation type="submission" date="2020-08" db="EMBL/GenBank/DDBJ databases">
        <title>Stappia taiwanensis sp. nov., isolated from a coastal thermal spring.</title>
        <authorList>
            <person name="Kampfer P."/>
        </authorList>
    </citation>
    <scope>NUCLEOTIDE SEQUENCE [LARGE SCALE GENOMIC DNA]</scope>
    <source>
        <strain evidence="2 3">DSM 23284</strain>
    </source>
</reference>
<accession>A0A838XJB5</accession>
<dbReference type="Pfam" id="PF21839">
    <property type="entry name" value="DUF6898"/>
    <property type="match status" value="1"/>
</dbReference>
<dbReference type="GO" id="GO:0032259">
    <property type="term" value="P:methylation"/>
    <property type="evidence" value="ECO:0007669"/>
    <property type="project" value="UniProtKB-KW"/>
</dbReference>
<feature type="domain" description="DUF6898" evidence="1">
    <location>
        <begin position="8"/>
        <end position="62"/>
    </location>
</feature>
<dbReference type="RefSeq" id="WP_181758401.1">
    <property type="nucleotide sequence ID" value="NZ_BMCR01000001.1"/>
</dbReference>
<dbReference type="AlphaFoldDB" id="A0A838XJB5"/>
<dbReference type="EMBL" id="JACEON010000001">
    <property type="protein sequence ID" value="MBA4610212.1"/>
    <property type="molecule type" value="Genomic_DNA"/>
</dbReference>